<evidence type="ECO:0000313" key="2">
    <source>
        <dbReference type="Proteomes" id="UP000887561"/>
    </source>
</evidence>
<dbReference type="AlphaFoldDB" id="A0A915MBX9"/>
<dbReference type="WBParaSite" id="scaffold34341_cov190.g21325">
    <property type="protein sequence ID" value="scaffold34341_cov190.g21325"/>
    <property type="gene ID" value="scaffold34341_cov190.g21325"/>
</dbReference>
<organism evidence="2 3">
    <name type="scientific">Meloidogyne javanica</name>
    <name type="common">Root-knot nematode worm</name>
    <dbReference type="NCBI Taxonomy" id="6303"/>
    <lineage>
        <taxon>Eukaryota</taxon>
        <taxon>Metazoa</taxon>
        <taxon>Ecdysozoa</taxon>
        <taxon>Nematoda</taxon>
        <taxon>Chromadorea</taxon>
        <taxon>Rhabditida</taxon>
        <taxon>Tylenchina</taxon>
        <taxon>Tylenchomorpha</taxon>
        <taxon>Tylenchoidea</taxon>
        <taxon>Meloidogynidae</taxon>
        <taxon>Meloidogyninae</taxon>
        <taxon>Meloidogyne</taxon>
        <taxon>Meloidogyne incognita group</taxon>
    </lineage>
</organism>
<protein>
    <submittedName>
        <fullName evidence="3">Uncharacterized protein</fullName>
    </submittedName>
</protein>
<feature type="compositionally biased region" description="Basic and acidic residues" evidence="1">
    <location>
        <begin position="155"/>
        <end position="184"/>
    </location>
</feature>
<evidence type="ECO:0000256" key="1">
    <source>
        <dbReference type="SAM" id="MobiDB-lite"/>
    </source>
</evidence>
<dbReference type="Proteomes" id="UP000887561">
    <property type="component" value="Unplaced"/>
</dbReference>
<keyword evidence="2" id="KW-1185">Reference proteome</keyword>
<reference evidence="3" key="1">
    <citation type="submission" date="2022-11" db="UniProtKB">
        <authorList>
            <consortium name="WormBaseParasite"/>
        </authorList>
    </citation>
    <scope>IDENTIFICATION</scope>
</reference>
<evidence type="ECO:0000313" key="3">
    <source>
        <dbReference type="WBParaSite" id="scaffold34341_cov190.g21325"/>
    </source>
</evidence>
<feature type="compositionally biased region" description="Basic and acidic residues" evidence="1">
    <location>
        <begin position="73"/>
        <end position="148"/>
    </location>
</feature>
<proteinExistence type="predicted"/>
<feature type="region of interest" description="Disordered" evidence="1">
    <location>
        <begin position="67"/>
        <end position="184"/>
    </location>
</feature>
<name>A0A915MBX9_MELJA</name>
<accession>A0A915MBX9</accession>
<sequence>EDFLGAEVEIDVIEREPKQEDFGRTEEKIKEPKEVVEDKARMKISEKDEEIISGVGEIVPENVEIESSTEVPIDIKKDMPKALDDKHKRKEEGEEKRKKSLEDKKLAEQKANEEAEAARKKALEEEKEVDTGVKKFVLEDEKPKDVKGDLPTQFEKLEKTKLEEIPAKQPKEEEAKTPETKKEP</sequence>